<gene>
    <name evidence="1" type="ORF">PCOR1329_LOCUS53977</name>
</gene>
<evidence type="ECO:0000313" key="1">
    <source>
        <dbReference type="EMBL" id="CAK0866926.1"/>
    </source>
</evidence>
<evidence type="ECO:0008006" key="3">
    <source>
        <dbReference type="Google" id="ProtNLM"/>
    </source>
</evidence>
<organism evidence="1 2">
    <name type="scientific">Prorocentrum cordatum</name>
    <dbReference type="NCBI Taxonomy" id="2364126"/>
    <lineage>
        <taxon>Eukaryota</taxon>
        <taxon>Sar</taxon>
        <taxon>Alveolata</taxon>
        <taxon>Dinophyceae</taxon>
        <taxon>Prorocentrales</taxon>
        <taxon>Prorocentraceae</taxon>
        <taxon>Prorocentrum</taxon>
    </lineage>
</organism>
<reference evidence="1" key="1">
    <citation type="submission" date="2023-10" db="EMBL/GenBank/DDBJ databases">
        <authorList>
            <person name="Chen Y."/>
            <person name="Shah S."/>
            <person name="Dougan E. K."/>
            <person name="Thang M."/>
            <person name="Chan C."/>
        </authorList>
    </citation>
    <scope>NUCLEOTIDE SEQUENCE [LARGE SCALE GENOMIC DNA]</scope>
</reference>
<feature type="non-terminal residue" evidence="1">
    <location>
        <position position="386"/>
    </location>
</feature>
<accession>A0ABN9V6F3</accession>
<comment type="caution">
    <text evidence="1">The sequence shown here is derived from an EMBL/GenBank/DDBJ whole genome shotgun (WGS) entry which is preliminary data.</text>
</comment>
<feature type="non-terminal residue" evidence="1">
    <location>
        <position position="1"/>
    </location>
</feature>
<sequence>GAASSASGGGGAALGSAPPCGQYKKLVTFKEWEGQALTINACDNKPDILDIKKKCALHKVPITDLIKNCRKALGDLTKAKKALETWRASRKAPSKKSSKVSTDSNPAACLLEFSKQHGSEVPRFSSNELKIKEETGEFLVNVPAVIIGSPECRAACEKDKAVRGFIFDGLEKEFSQHSANGGMERAQKPVPVQISDIITSYAKHLKSGSAPGLPDNVNSDLVEAMRPYGVVTAKNTITPPTVEKNFMGSLRFGLAGTREIVIVRLSDLYEYMTKLSTPDSKGICMKQAKSFFISMSKEQLTDYHNNAQYPIWQVTMAPHEALYMPPGSYFIERIVGHPNYVGFRVGVLDGDLQTVSNLSKIHENLAKEHKLLKTLLEQMQLDNSPK</sequence>
<dbReference type="EMBL" id="CAUYUJ010016588">
    <property type="protein sequence ID" value="CAK0866926.1"/>
    <property type="molecule type" value="Genomic_DNA"/>
</dbReference>
<protein>
    <recommendedName>
        <fullName evidence="3">Bifunctional lysine-specific demethylase and histidyl-hydroxylase</fullName>
    </recommendedName>
</protein>
<keyword evidence="2" id="KW-1185">Reference proteome</keyword>
<evidence type="ECO:0000313" key="2">
    <source>
        <dbReference type="Proteomes" id="UP001189429"/>
    </source>
</evidence>
<proteinExistence type="predicted"/>
<dbReference type="Proteomes" id="UP001189429">
    <property type="component" value="Unassembled WGS sequence"/>
</dbReference>
<name>A0ABN9V6F3_9DINO</name>